<comment type="catalytic activity">
    <reaction evidence="9">
        <text>N-acetylserotonin + S-adenosyl-L-methionine = melatonin + S-adenosyl-L-homocysteine + H(+)</text>
        <dbReference type="Rhea" id="RHEA:15573"/>
        <dbReference type="ChEBI" id="CHEBI:15378"/>
        <dbReference type="ChEBI" id="CHEBI:16796"/>
        <dbReference type="ChEBI" id="CHEBI:17697"/>
        <dbReference type="ChEBI" id="CHEBI:57856"/>
        <dbReference type="ChEBI" id="CHEBI:59789"/>
        <dbReference type="EC" id="2.1.1.4"/>
    </reaction>
</comment>
<proteinExistence type="evidence at transcript level"/>
<comment type="function">
    <text evidence="10">Methyltransferase which catalyzes the transfer of a methyl group onto N-acetylserotonin, producing melatonin (N-acetyl-5-methoxytryptamine).</text>
</comment>
<evidence type="ECO:0000256" key="2">
    <source>
        <dbReference type="ARBA" id="ARBA00022603"/>
    </source>
</evidence>
<evidence type="ECO:0000256" key="1">
    <source>
        <dbReference type="ARBA" id="ARBA00011738"/>
    </source>
</evidence>
<evidence type="ECO:0000256" key="6">
    <source>
        <dbReference type="ARBA" id="ARBA00038277"/>
    </source>
</evidence>
<feature type="domain" description="O-methyltransferase C-terminal" evidence="12">
    <location>
        <begin position="133"/>
        <end position="339"/>
    </location>
</feature>
<sequence>MALNVQKSSSALADAELELWTNTFSYIKSMALKSALDLRLADAINHHGGVATLSQIVTRVTLHHSKIPCLRRVMRVLTLTGVFSVQQDQVLSTDDEPTYALTPASRLLVGSHNLASMMAMLLNPIMLTPFLGIGDWFKYGQPDPSLFEQTHGEGLWKMAHRDATFDALINDGMVSDSRFIMDIAVKECGEVFQGITSLVDVGGGLGAASQAISKAFPHLECTVMDLGHVIANAPTGTDVKFVAGDMFESVPAANAVFLKWVLHDWSDDECVRILKNCKEAILAKEGGKVIIMDMVIGAGPSDVKHREMQAMFDLYMIIINGIERDEKQWKQIFMEAGFSRHKVMPVQGFRSIIEVYP</sequence>
<keyword evidence="2" id="KW-0489">Methyltransferase</keyword>
<dbReference type="Proteomes" id="UP000011116">
    <property type="component" value="Chromosome 7H"/>
</dbReference>
<dbReference type="Gene3D" id="3.40.50.150">
    <property type="entry name" value="Vaccinia Virus protein VP39"/>
    <property type="match status" value="1"/>
</dbReference>
<accession>F2D5B0</accession>
<dbReference type="OrthoDB" id="757282at2759"/>
<dbReference type="GeneID" id="123410837"/>
<dbReference type="GO" id="GO:0046983">
    <property type="term" value="F:protein dimerization activity"/>
    <property type="evidence" value="ECO:0007669"/>
    <property type="project" value="InterPro"/>
</dbReference>
<comment type="pathway">
    <text evidence="5">Aromatic compound metabolism; melatonin biosynthesis; melatonin from serotonin: step 1/2.</text>
</comment>
<dbReference type="EnsemblPlants" id="HORVU.MOREX.r3.7HG0747490.1">
    <property type="protein sequence ID" value="HORVU.MOREX.r3.7HG0747490.1"/>
    <property type="gene ID" value="HORVU.MOREX.r3.7HG0747490"/>
</dbReference>
<evidence type="ECO:0000259" key="12">
    <source>
        <dbReference type="Pfam" id="PF00891"/>
    </source>
</evidence>
<dbReference type="FunFam" id="1.10.10.10:FF:000292">
    <property type="entry name" value="O-methyltransferase ZRP4"/>
    <property type="match status" value="1"/>
</dbReference>
<dbReference type="InterPro" id="IPR001077">
    <property type="entry name" value="COMT_C"/>
</dbReference>
<keyword evidence="4" id="KW-0949">S-adenosyl-L-methionine</keyword>
<dbReference type="EMBL" id="AK359070">
    <property type="protein sequence ID" value="BAJ90281.1"/>
    <property type="molecule type" value="mRNA"/>
</dbReference>
<dbReference type="SUPFAM" id="SSF46785">
    <property type="entry name" value="Winged helix' DNA-binding domain"/>
    <property type="match status" value="1"/>
</dbReference>
<dbReference type="KEGG" id="hvg:123410837"/>
<keyword evidence="3" id="KW-0808">Transferase</keyword>
<dbReference type="OMA" id="SESRFIM"/>
<dbReference type="InterPro" id="IPR012967">
    <property type="entry name" value="COMT_dimerisation"/>
</dbReference>
<name>F2D5B0_HORVV</name>
<dbReference type="FunFam" id="3.40.50.150:FF:000057">
    <property type="entry name" value="O-methyltransferase ZRP4"/>
    <property type="match status" value="1"/>
</dbReference>
<evidence type="ECO:0000256" key="3">
    <source>
        <dbReference type="ARBA" id="ARBA00022679"/>
    </source>
</evidence>
<organism evidence="14">
    <name type="scientific">Hordeum vulgare subsp. vulgare</name>
    <name type="common">Domesticated barley</name>
    <dbReference type="NCBI Taxonomy" id="112509"/>
    <lineage>
        <taxon>Eukaryota</taxon>
        <taxon>Viridiplantae</taxon>
        <taxon>Streptophyta</taxon>
        <taxon>Embryophyta</taxon>
        <taxon>Tracheophyta</taxon>
        <taxon>Spermatophyta</taxon>
        <taxon>Magnoliopsida</taxon>
        <taxon>Liliopsida</taxon>
        <taxon>Poales</taxon>
        <taxon>Poaceae</taxon>
        <taxon>BOP clade</taxon>
        <taxon>Pooideae</taxon>
        <taxon>Triticodae</taxon>
        <taxon>Triticeae</taxon>
        <taxon>Hordeinae</taxon>
        <taxon>Hordeum</taxon>
    </lineage>
</organism>
<dbReference type="InterPro" id="IPR036390">
    <property type="entry name" value="WH_DNA-bd_sf"/>
</dbReference>
<reference evidence="16" key="2">
    <citation type="journal article" date="2012" name="Nature">
        <title>A physical, genetic and functional sequence assembly of the barley genome.</title>
        <authorList>
            <consortium name="The International Barley Genome Sequencing Consortium"/>
            <person name="Mayer K.F."/>
            <person name="Waugh R."/>
            <person name="Brown J.W."/>
            <person name="Schulman A."/>
            <person name="Langridge P."/>
            <person name="Platzer M."/>
            <person name="Fincher G.B."/>
            <person name="Muehlbauer G.J."/>
            <person name="Sato K."/>
            <person name="Close T.J."/>
            <person name="Wise R.P."/>
            <person name="Stein N."/>
        </authorList>
    </citation>
    <scope>NUCLEOTIDE SEQUENCE [LARGE SCALE GENOMIC DNA]</scope>
    <source>
        <strain evidence="16">cv. Morex</strain>
    </source>
</reference>
<evidence type="ECO:0000256" key="7">
    <source>
        <dbReference type="ARBA" id="ARBA00039116"/>
    </source>
</evidence>
<evidence type="ECO:0000313" key="14">
    <source>
        <dbReference type="EMBL" id="BAJ90281.1"/>
    </source>
</evidence>
<dbReference type="GO" id="GO:0017096">
    <property type="term" value="F:acetylserotonin O-methyltransferase activity"/>
    <property type="evidence" value="ECO:0007669"/>
    <property type="project" value="UniProtKB-EC"/>
</dbReference>
<reference evidence="15" key="4">
    <citation type="submission" date="2022-01" db="UniProtKB">
        <authorList>
            <consortium name="EnsemblPlants"/>
        </authorList>
    </citation>
    <scope>IDENTIFICATION</scope>
    <source>
        <strain evidence="15">subsp. vulgare</strain>
    </source>
</reference>
<dbReference type="GO" id="GO:0008757">
    <property type="term" value="F:S-adenosylmethionine-dependent methyltransferase activity"/>
    <property type="evidence" value="ECO:0000318"/>
    <property type="project" value="GO_Central"/>
</dbReference>
<dbReference type="ExpressionAtlas" id="F2D5B0">
    <property type="expression patterns" value="baseline and differential"/>
</dbReference>
<dbReference type="PROSITE" id="PS51683">
    <property type="entry name" value="SAM_OMT_II"/>
    <property type="match status" value="1"/>
</dbReference>
<dbReference type="Pfam" id="PF08100">
    <property type="entry name" value="Dimerisation"/>
    <property type="match status" value="1"/>
</dbReference>
<dbReference type="SUPFAM" id="SSF53335">
    <property type="entry name" value="S-adenosyl-L-methionine-dependent methyltransferases"/>
    <property type="match status" value="1"/>
</dbReference>
<dbReference type="InterPro" id="IPR036388">
    <property type="entry name" value="WH-like_DNA-bd_sf"/>
</dbReference>
<evidence type="ECO:0000256" key="9">
    <source>
        <dbReference type="ARBA" id="ARBA00050215"/>
    </source>
</evidence>
<reference evidence="14" key="1">
    <citation type="journal article" date="2011" name="Plant Physiol.">
        <title>Comprehensive sequence analysis of 24,783 barley full-length cDNAs derived from 12 clone libraries.</title>
        <authorList>
            <person name="Matsumoto T."/>
            <person name="Tanaka T."/>
            <person name="Sakai H."/>
            <person name="Amano N."/>
            <person name="Kanamori H."/>
            <person name="Kurita K."/>
            <person name="Kikuta A."/>
            <person name="Kamiya K."/>
            <person name="Yamamoto M."/>
            <person name="Ikawa H."/>
            <person name="Fujii N."/>
            <person name="Hori K."/>
            <person name="Itoh T."/>
            <person name="Sato K."/>
        </authorList>
    </citation>
    <scope>NUCLEOTIDE SEQUENCE</scope>
    <source>
        <tissue evidence="14">Shoot</tissue>
    </source>
</reference>
<dbReference type="Pfam" id="PF00891">
    <property type="entry name" value="Methyltransf_2"/>
    <property type="match status" value="1"/>
</dbReference>
<evidence type="ECO:0000259" key="13">
    <source>
        <dbReference type="Pfam" id="PF08100"/>
    </source>
</evidence>
<dbReference type="CDD" id="cd02440">
    <property type="entry name" value="AdoMet_MTases"/>
    <property type="match status" value="1"/>
</dbReference>
<protein>
    <recommendedName>
        <fullName evidence="7">acetylserotonin O-methyltransferase</fullName>
        <ecNumber evidence="7">2.1.1.4</ecNumber>
    </recommendedName>
</protein>
<evidence type="ECO:0000256" key="8">
    <source>
        <dbReference type="ARBA" id="ARBA00043260"/>
    </source>
</evidence>
<comment type="subunit">
    <text evidence="1">Homodimer.</text>
</comment>
<reference evidence="15" key="3">
    <citation type="submission" date="2020-10" db="EMBL/GenBank/DDBJ databases">
        <authorList>
            <person name="Scholz U."/>
            <person name="Mascher M."/>
            <person name="Fiebig A."/>
        </authorList>
    </citation>
    <scope>NUCLEOTIDE SEQUENCE [LARGE SCALE GENOMIC DNA]</scope>
    <source>
        <strain evidence="15">cv. Morex</strain>
    </source>
</reference>
<dbReference type="GO" id="GO:0032259">
    <property type="term" value="P:methylation"/>
    <property type="evidence" value="ECO:0000318"/>
    <property type="project" value="GO_Central"/>
</dbReference>
<dbReference type="PANTHER" id="PTHR11746">
    <property type="entry name" value="O-METHYLTRANSFERASE"/>
    <property type="match status" value="1"/>
</dbReference>
<dbReference type="Gramene" id="HORVU.MOREX.r3.7HG0747490.1">
    <property type="protein sequence ID" value="HORVU.MOREX.r3.7HG0747490.1"/>
    <property type="gene ID" value="HORVU.MOREX.r3.7HG0747490"/>
</dbReference>
<evidence type="ECO:0000256" key="10">
    <source>
        <dbReference type="ARBA" id="ARBA00058933"/>
    </source>
</evidence>
<evidence type="ECO:0000313" key="16">
    <source>
        <dbReference type="Proteomes" id="UP000011116"/>
    </source>
</evidence>
<comment type="similarity">
    <text evidence="6">Belongs to the class I-like SAM-binding methyltransferase superfamily. Cation-independent O-methyltransferase family.</text>
</comment>
<dbReference type="EC" id="2.1.1.4" evidence="7"/>
<feature type="domain" description="O-methyltransferase dimerisation" evidence="13">
    <location>
        <begin position="23"/>
        <end position="110"/>
    </location>
</feature>
<dbReference type="PIRSF" id="PIRSF005739">
    <property type="entry name" value="O-mtase"/>
    <property type="match status" value="1"/>
</dbReference>
<dbReference type="GO" id="GO:0008171">
    <property type="term" value="F:O-methyltransferase activity"/>
    <property type="evidence" value="ECO:0000318"/>
    <property type="project" value="GO_Central"/>
</dbReference>
<dbReference type="RefSeq" id="XP_044959711.1">
    <property type="nucleotide sequence ID" value="XM_045103776.1"/>
</dbReference>
<dbReference type="GO" id="GO:0030187">
    <property type="term" value="P:melatonin biosynthetic process"/>
    <property type="evidence" value="ECO:0007669"/>
    <property type="project" value="UniProtKB-KW"/>
</dbReference>
<dbReference type="AlphaFoldDB" id="F2D5B0"/>
<feature type="active site" description="Proton acceptor" evidence="11">
    <location>
        <position position="263"/>
    </location>
</feature>
<gene>
    <name evidence="15" type="primary">LOC123410837</name>
</gene>
<evidence type="ECO:0000256" key="5">
    <source>
        <dbReference type="ARBA" id="ARBA00037926"/>
    </source>
</evidence>
<evidence type="ECO:0000256" key="11">
    <source>
        <dbReference type="PIRSR" id="PIRSR005739-1"/>
    </source>
</evidence>
<keyword evidence="8" id="KW-0471">Melatonin biosynthesis</keyword>
<evidence type="ECO:0000256" key="4">
    <source>
        <dbReference type="ARBA" id="ARBA00022691"/>
    </source>
</evidence>
<dbReference type="SMR" id="F2D5B0"/>
<evidence type="ECO:0000313" key="15">
    <source>
        <dbReference type="EnsemblPlants" id="HORVU.MOREX.r3.7HG0747490.1"/>
    </source>
</evidence>
<keyword evidence="16" id="KW-1185">Reference proteome</keyword>
<dbReference type="InterPro" id="IPR016461">
    <property type="entry name" value="COMT-like"/>
</dbReference>
<dbReference type="Gene3D" id="1.10.10.10">
    <property type="entry name" value="Winged helix-like DNA-binding domain superfamily/Winged helix DNA-binding domain"/>
    <property type="match status" value="1"/>
</dbReference>
<dbReference type="InterPro" id="IPR029063">
    <property type="entry name" value="SAM-dependent_MTases_sf"/>
</dbReference>
<dbReference type="Gramene" id="HORVU.MOREX.r2.7HG0620070.1">
    <property type="protein sequence ID" value="HORVU.MOREX.r2.7HG0620070.1"/>
    <property type="gene ID" value="HORVU.MOREX.r2.7HG0620070"/>
</dbReference>
<dbReference type="STRING" id="112509.F2D5B0"/>